<evidence type="ECO:0000259" key="9">
    <source>
        <dbReference type="PROSITE" id="PS50929"/>
    </source>
</evidence>
<dbReference type="HOGENOM" id="CLU_000604_84_3_9"/>
<dbReference type="GO" id="GO:0140359">
    <property type="term" value="F:ABC-type transporter activity"/>
    <property type="evidence" value="ECO:0007669"/>
    <property type="project" value="InterPro"/>
</dbReference>
<feature type="transmembrane region" description="Helical" evidence="7">
    <location>
        <begin position="264"/>
        <end position="286"/>
    </location>
</feature>
<dbReference type="PROSITE" id="PS50893">
    <property type="entry name" value="ABC_TRANSPORTER_2"/>
    <property type="match status" value="1"/>
</dbReference>
<dbReference type="SUPFAM" id="SSF90123">
    <property type="entry name" value="ABC transporter transmembrane region"/>
    <property type="match status" value="1"/>
</dbReference>
<accession>N2A125</accession>
<evidence type="ECO:0000256" key="4">
    <source>
        <dbReference type="ARBA" id="ARBA00022840"/>
    </source>
</evidence>
<proteinExistence type="predicted"/>
<evidence type="ECO:0000256" key="5">
    <source>
        <dbReference type="ARBA" id="ARBA00022989"/>
    </source>
</evidence>
<dbReference type="AlphaFoldDB" id="N2A125"/>
<dbReference type="Gene3D" id="3.40.50.300">
    <property type="entry name" value="P-loop containing nucleotide triphosphate hydrolases"/>
    <property type="match status" value="1"/>
</dbReference>
<feature type="transmembrane region" description="Helical" evidence="7">
    <location>
        <begin position="40"/>
        <end position="62"/>
    </location>
</feature>
<dbReference type="InterPro" id="IPR036640">
    <property type="entry name" value="ABC1_TM_sf"/>
</dbReference>
<dbReference type="GO" id="GO:0005524">
    <property type="term" value="F:ATP binding"/>
    <property type="evidence" value="ECO:0007669"/>
    <property type="project" value="UniProtKB-KW"/>
</dbReference>
<dbReference type="Proteomes" id="UP000012589">
    <property type="component" value="Unassembled WGS sequence"/>
</dbReference>
<name>N2A125_9FIRM</name>
<dbReference type="SUPFAM" id="SSF52540">
    <property type="entry name" value="P-loop containing nucleoside triphosphate hydrolases"/>
    <property type="match status" value="1"/>
</dbReference>
<feature type="domain" description="ABC transmembrane type-1" evidence="9">
    <location>
        <begin position="43"/>
        <end position="324"/>
    </location>
</feature>
<gene>
    <name evidence="10" type="ORF">C823_04322</name>
</gene>
<evidence type="ECO:0000256" key="6">
    <source>
        <dbReference type="ARBA" id="ARBA00023136"/>
    </source>
</evidence>
<dbReference type="PANTHER" id="PTHR24221">
    <property type="entry name" value="ATP-BINDING CASSETTE SUB-FAMILY B"/>
    <property type="match status" value="1"/>
</dbReference>
<evidence type="ECO:0000256" key="1">
    <source>
        <dbReference type="ARBA" id="ARBA00004651"/>
    </source>
</evidence>
<evidence type="ECO:0000256" key="2">
    <source>
        <dbReference type="ARBA" id="ARBA00022692"/>
    </source>
</evidence>
<dbReference type="eggNOG" id="COG1132">
    <property type="taxonomic scope" value="Bacteria"/>
</dbReference>
<feature type="domain" description="ABC transporter" evidence="8">
    <location>
        <begin position="363"/>
        <end position="600"/>
    </location>
</feature>
<reference evidence="10 11" key="1">
    <citation type="journal article" date="2014" name="Genome Announc.">
        <title>Draft genome sequences of the altered schaedler flora, a defined bacterial community from gnotobiotic mice.</title>
        <authorList>
            <person name="Wannemuehler M.J."/>
            <person name="Overstreet A.M."/>
            <person name="Ward D.V."/>
            <person name="Phillips G.J."/>
        </authorList>
    </citation>
    <scope>NUCLEOTIDE SEQUENCE [LARGE SCALE GENOMIC DNA]</scope>
    <source>
        <strain evidence="10 11">ASF492</strain>
    </source>
</reference>
<dbReference type="OrthoDB" id="9762778at2"/>
<dbReference type="InterPro" id="IPR003593">
    <property type="entry name" value="AAA+_ATPase"/>
</dbReference>
<dbReference type="SMART" id="SM00382">
    <property type="entry name" value="AAA"/>
    <property type="match status" value="1"/>
</dbReference>
<dbReference type="Pfam" id="PF00664">
    <property type="entry name" value="ABC_membrane"/>
    <property type="match status" value="1"/>
</dbReference>
<dbReference type="Gene3D" id="1.20.1560.10">
    <property type="entry name" value="ABC transporter type 1, transmembrane domain"/>
    <property type="match status" value="1"/>
</dbReference>
<feature type="transmembrane region" description="Helical" evidence="7">
    <location>
        <begin position="153"/>
        <end position="175"/>
    </location>
</feature>
<comment type="caution">
    <text evidence="10">The sequence shown here is derived from an EMBL/GenBank/DDBJ whole genome shotgun (WGS) entry which is preliminary data.</text>
</comment>
<protein>
    <recommendedName>
        <fullName evidence="12">ABC transporter ATP-binding protein</fullName>
    </recommendedName>
</protein>
<dbReference type="PROSITE" id="PS50929">
    <property type="entry name" value="ABC_TM1F"/>
    <property type="match status" value="1"/>
</dbReference>
<dbReference type="InterPro" id="IPR011527">
    <property type="entry name" value="ABC1_TM_dom"/>
</dbReference>
<dbReference type="InterPro" id="IPR027417">
    <property type="entry name" value="P-loop_NTPase"/>
</dbReference>
<dbReference type="InterPro" id="IPR039421">
    <property type="entry name" value="Type_1_exporter"/>
</dbReference>
<dbReference type="CDD" id="cd07346">
    <property type="entry name" value="ABC_6TM_exporters"/>
    <property type="match status" value="1"/>
</dbReference>
<keyword evidence="2 7" id="KW-0812">Transmembrane</keyword>
<organism evidence="10 11">
    <name type="scientific">Eubacterium plexicaudatum ASF492</name>
    <dbReference type="NCBI Taxonomy" id="1235802"/>
    <lineage>
        <taxon>Bacteria</taxon>
        <taxon>Bacillati</taxon>
        <taxon>Bacillota</taxon>
        <taxon>Clostridia</taxon>
        <taxon>Eubacteriales</taxon>
        <taxon>Eubacteriaceae</taxon>
        <taxon>Eubacterium</taxon>
    </lineage>
</organism>
<dbReference type="PATRIC" id="fig|1235802.3.peg.4590"/>
<keyword evidence="4" id="KW-0067">ATP-binding</keyword>
<dbReference type="InterPro" id="IPR003439">
    <property type="entry name" value="ABC_transporter-like_ATP-bd"/>
</dbReference>
<dbReference type="PANTHER" id="PTHR24221:SF654">
    <property type="entry name" value="ATP-BINDING CASSETTE SUB-FAMILY B MEMBER 6"/>
    <property type="match status" value="1"/>
</dbReference>
<evidence type="ECO:0000313" key="11">
    <source>
        <dbReference type="Proteomes" id="UP000012589"/>
    </source>
</evidence>
<comment type="subcellular location">
    <subcellularLocation>
        <location evidence="1">Cell membrane</location>
        <topology evidence="1">Multi-pass membrane protein</topology>
    </subcellularLocation>
</comment>
<keyword evidence="11" id="KW-1185">Reference proteome</keyword>
<evidence type="ECO:0000256" key="3">
    <source>
        <dbReference type="ARBA" id="ARBA00022741"/>
    </source>
</evidence>
<feature type="transmembrane region" description="Helical" evidence="7">
    <location>
        <begin position="181"/>
        <end position="200"/>
    </location>
</feature>
<keyword evidence="6 7" id="KW-0472">Membrane</keyword>
<dbReference type="GO" id="GO:0034040">
    <property type="term" value="F:ATPase-coupled lipid transmembrane transporter activity"/>
    <property type="evidence" value="ECO:0007669"/>
    <property type="project" value="TreeGrafter"/>
</dbReference>
<keyword evidence="5 7" id="KW-1133">Transmembrane helix</keyword>
<evidence type="ECO:0000256" key="7">
    <source>
        <dbReference type="SAM" id="Phobius"/>
    </source>
</evidence>
<dbReference type="STRING" id="1235802.C823_04322"/>
<dbReference type="Pfam" id="PF00005">
    <property type="entry name" value="ABC_tran"/>
    <property type="match status" value="1"/>
</dbReference>
<evidence type="ECO:0000313" key="10">
    <source>
        <dbReference type="EMBL" id="EMZ21871.1"/>
    </source>
</evidence>
<sequence length="603" mass="67149">MISRLKKTIRFLIGRIKAGRLQEMWRQTLWIYHYARHYRLVMIFYTLLGMFGTLVSLVSGMVSKDLVDMITGHESGVIVRTFAVMIGLNIGTAFISQISDYASGYLSMKVDAEIKADIFSKILVTDWESLTGYHTGDLLTRWSSDASNISSGVLNFVPNVIIYSFRFVSAFAMVIYYDASFAVFAFLGMPVSLIMSKTLLKRMVGNNRRSAAMSAKMSGFNQETFSNIQTIKAFDLIRPYTARLKQLQKEYIQMRLDFQKMSMGTSLLLSAVGLLVSYLSYGWGIYRVWSGAISYGTMTMFLTLSGTLSGSLHNLTSLVPAIIGLTTSAGRLMDIVEMPREDYSRDDEVRFFYEKNADKGISLSVQKIDYAYKNGTQVFLQASMEAHPQEIIALVGPSGEGKTTMIRLLLALMQPQSGTALVYNRDNPADAIPLTPSARRLFSYVPQGNTMFSGTIAENMRNIRPDASDHDIVEALKLACAWDFVKKLPDGIHSKIRERGGGFSEGQAQRLSIARALLRNAPILLLDEATSALDTATERNVLRNIMHDAAPRTCIVTTHRPSVLHICRRVYAIRDRQFVILSEAEIVAISADVSPASASSPQQ</sequence>
<dbReference type="GO" id="GO:0005886">
    <property type="term" value="C:plasma membrane"/>
    <property type="evidence" value="ECO:0007669"/>
    <property type="project" value="UniProtKB-SubCell"/>
</dbReference>
<dbReference type="GO" id="GO:0016887">
    <property type="term" value="F:ATP hydrolysis activity"/>
    <property type="evidence" value="ECO:0007669"/>
    <property type="project" value="InterPro"/>
</dbReference>
<evidence type="ECO:0008006" key="12">
    <source>
        <dbReference type="Google" id="ProtNLM"/>
    </source>
</evidence>
<keyword evidence="3" id="KW-0547">Nucleotide-binding</keyword>
<evidence type="ECO:0000259" key="8">
    <source>
        <dbReference type="PROSITE" id="PS50893"/>
    </source>
</evidence>
<feature type="transmembrane region" description="Helical" evidence="7">
    <location>
        <begin position="77"/>
        <end position="99"/>
    </location>
</feature>
<dbReference type="EMBL" id="AQFT01000126">
    <property type="protein sequence ID" value="EMZ21871.1"/>
    <property type="molecule type" value="Genomic_DNA"/>
</dbReference>